<accession>A0A7J7C444</accession>
<gene>
    <name evidence="1" type="ORF">HS088_TW21G00765</name>
</gene>
<dbReference type="InParanoid" id="A0A7J7C444"/>
<organism evidence="1 2">
    <name type="scientific">Tripterygium wilfordii</name>
    <name type="common">Thunder God vine</name>
    <dbReference type="NCBI Taxonomy" id="458696"/>
    <lineage>
        <taxon>Eukaryota</taxon>
        <taxon>Viridiplantae</taxon>
        <taxon>Streptophyta</taxon>
        <taxon>Embryophyta</taxon>
        <taxon>Tracheophyta</taxon>
        <taxon>Spermatophyta</taxon>
        <taxon>Magnoliopsida</taxon>
        <taxon>eudicotyledons</taxon>
        <taxon>Gunneridae</taxon>
        <taxon>Pentapetalae</taxon>
        <taxon>rosids</taxon>
        <taxon>fabids</taxon>
        <taxon>Celastrales</taxon>
        <taxon>Celastraceae</taxon>
        <taxon>Tripterygium</taxon>
    </lineage>
</organism>
<evidence type="ECO:0000313" key="2">
    <source>
        <dbReference type="Proteomes" id="UP000593562"/>
    </source>
</evidence>
<dbReference type="AlphaFoldDB" id="A0A7J7C444"/>
<name>A0A7J7C444_TRIWF</name>
<comment type="caution">
    <text evidence="1">The sequence shown here is derived from an EMBL/GenBank/DDBJ whole genome shotgun (WGS) entry which is preliminary data.</text>
</comment>
<proteinExistence type="predicted"/>
<dbReference type="EMBL" id="JAAARO010000021">
    <property type="protein sequence ID" value="KAF5728617.1"/>
    <property type="molecule type" value="Genomic_DNA"/>
</dbReference>
<protein>
    <submittedName>
        <fullName evidence="1">Uncharacterized protein</fullName>
    </submittedName>
</protein>
<dbReference type="Proteomes" id="UP000593562">
    <property type="component" value="Unassembled WGS sequence"/>
</dbReference>
<reference evidence="1 2" key="1">
    <citation type="journal article" date="2020" name="Nat. Commun.">
        <title>Genome of Tripterygium wilfordii and identification of cytochrome P450 involved in triptolide biosynthesis.</title>
        <authorList>
            <person name="Tu L."/>
            <person name="Su P."/>
            <person name="Zhang Z."/>
            <person name="Gao L."/>
            <person name="Wang J."/>
            <person name="Hu T."/>
            <person name="Zhou J."/>
            <person name="Zhang Y."/>
            <person name="Zhao Y."/>
            <person name="Liu Y."/>
            <person name="Song Y."/>
            <person name="Tong Y."/>
            <person name="Lu Y."/>
            <person name="Yang J."/>
            <person name="Xu C."/>
            <person name="Jia M."/>
            <person name="Peters R.J."/>
            <person name="Huang L."/>
            <person name="Gao W."/>
        </authorList>
    </citation>
    <scope>NUCLEOTIDE SEQUENCE [LARGE SCALE GENOMIC DNA]</scope>
    <source>
        <strain evidence="2">cv. XIE 37</strain>
        <tissue evidence="1">Leaf</tissue>
    </source>
</reference>
<evidence type="ECO:0000313" key="1">
    <source>
        <dbReference type="EMBL" id="KAF5728617.1"/>
    </source>
</evidence>
<keyword evidence="2" id="KW-1185">Reference proteome</keyword>
<sequence length="103" mass="11836">MATLFLSRAMKQETIAETRVYSLKGGKKTSIEKTLTLVFLYYRSFCHSQCHRSNLIGAPLYRRKATLFLSCILNHVLKQRHPEEAISTKSDAQGFSFIPCFIF</sequence>